<dbReference type="GO" id="GO:0032259">
    <property type="term" value="P:methylation"/>
    <property type="evidence" value="ECO:0007669"/>
    <property type="project" value="UniProtKB-KW"/>
</dbReference>
<evidence type="ECO:0000313" key="3">
    <source>
        <dbReference type="Proteomes" id="UP000244932"/>
    </source>
</evidence>
<dbReference type="InterPro" id="IPR029063">
    <property type="entry name" value="SAM-dependent_MTases_sf"/>
</dbReference>
<keyword evidence="2" id="KW-0489">Methyltransferase</keyword>
<proteinExistence type="predicted"/>
<organism evidence="2 3">
    <name type="scientific">Pontivivens insulae</name>
    <dbReference type="NCBI Taxonomy" id="1639689"/>
    <lineage>
        <taxon>Bacteria</taxon>
        <taxon>Pseudomonadati</taxon>
        <taxon>Pseudomonadota</taxon>
        <taxon>Alphaproteobacteria</taxon>
        <taxon>Rhodobacterales</taxon>
        <taxon>Paracoccaceae</taxon>
        <taxon>Pontivivens</taxon>
    </lineage>
</organism>
<dbReference type="GO" id="GO:0102130">
    <property type="term" value="F:malonyl-CoA methyltransferase activity"/>
    <property type="evidence" value="ECO:0007669"/>
    <property type="project" value="UniProtKB-EC"/>
</dbReference>
<dbReference type="OrthoDB" id="8153637at2"/>
<dbReference type="PANTHER" id="PTHR43591:SF24">
    <property type="entry name" value="2-METHOXY-6-POLYPRENYL-1,4-BENZOQUINOL METHYLASE, MITOCHONDRIAL"/>
    <property type="match status" value="1"/>
</dbReference>
<protein>
    <submittedName>
        <fullName evidence="2">Malonyl-[acyl-carrier protein] O-methyltransferase</fullName>
        <ecNumber evidence="2">2.1.1.197</ecNumber>
    </submittedName>
</protein>
<keyword evidence="2" id="KW-0808">Transferase</keyword>
<dbReference type="InterPro" id="IPR013216">
    <property type="entry name" value="Methyltransf_11"/>
</dbReference>
<keyword evidence="3" id="KW-1185">Reference proteome</keyword>
<evidence type="ECO:0000259" key="1">
    <source>
        <dbReference type="Pfam" id="PF08241"/>
    </source>
</evidence>
<dbReference type="EMBL" id="OMKW01000001">
    <property type="protein sequence ID" value="SPF27975.1"/>
    <property type="molecule type" value="Genomic_DNA"/>
</dbReference>
<dbReference type="AlphaFoldDB" id="A0A2R8A709"/>
<dbReference type="Pfam" id="PF08241">
    <property type="entry name" value="Methyltransf_11"/>
    <property type="match status" value="1"/>
</dbReference>
<dbReference type="PANTHER" id="PTHR43591">
    <property type="entry name" value="METHYLTRANSFERASE"/>
    <property type="match status" value="1"/>
</dbReference>
<accession>A0A2R8A709</accession>
<dbReference type="CDD" id="cd02440">
    <property type="entry name" value="AdoMet_MTases"/>
    <property type="match status" value="1"/>
</dbReference>
<dbReference type="RefSeq" id="WP_108780729.1">
    <property type="nucleotide sequence ID" value="NZ_OMKW01000001.1"/>
</dbReference>
<evidence type="ECO:0000313" key="2">
    <source>
        <dbReference type="EMBL" id="SPF27975.1"/>
    </source>
</evidence>
<name>A0A2R8A709_9RHOB</name>
<dbReference type="Gene3D" id="3.40.50.150">
    <property type="entry name" value="Vaccinia Virus protein VP39"/>
    <property type="match status" value="1"/>
</dbReference>
<reference evidence="2 3" key="1">
    <citation type="submission" date="2018-03" db="EMBL/GenBank/DDBJ databases">
        <authorList>
            <person name="Keele B.F."/>
        </authorList>
    </citation>
    <scope>NUCLEOTIDE SEQUENCE [LARGE SCALE GENOMIC DNA]</scope>
    <source>
        <strain evidence="2 3">CeCT 8812</strain>
    </source>
</reference>
<sequence length="245" mass="26956">MSDSAPLTTIAPTVPVIAFGMGGWRISIAREVLSPDHLRARYDRFAAGWQARIDRLQFEQAYEELLTRADVAHVFADHTRPIAVLDAGIGTGAMSTALCRTWPGQVALSGVDISADMLSEARKRLKPLVHSLTLTQGDIERLPLPDESLDIVMMAHVLEHIPDPARALAELFRVLRPGGVLITSITRRSWAGAYVQLLWRTHSVSIGKAKSWLNAAGFTRTKALPFSKAYPARKFSIAYVAHKPL</sequence>
<gene>
    <name evidence="2" type="primary">bioC</name>
    <name evidence="2" type="ORF">POI8812_00270</name>
</gene>
<dbReference type="SUPFAM" id="SSF53335">
    <property type="entry name" value="S-adenosyl-L-methionine-dependent methyltransferases"/>
    <property type="match status" value="1"/>
</dbReference>
<dbReference type="GO" id="GO:0008757">
    <property type="term" value="F:S-adenosylmethionine-dependent methyltransferase activity"/>
    <property type="evidence" value="ECO:0007669"/>
    <property type="project" value="InterPro"/>
</dbReference>
<dbReference type="Proteomes" id="UP000244932">
    <property type="component" value="Unassembled WGS sequence"/>
</dbReference>
<feature type="domain" description="Methyltransferase type 11" evidence="1">
    <location>
        <begin position="85"/>
        <end position="182"/>
    </location>
</feature>
<dbReference type="EC" id="2.1.1.197" evidence="2"/>